<dbReference type="Gene3D" id="2.40.170.20">
    <property type="entry name" value="TonB-dependent receptor, beta-barrel domain"/>
    <property type="match status" value="1"/>
</dbReference>
<dbReference type="Pfam" id="PF00593">
    <property type="entry name" value="TonB_dep_Rec_b-barrel"/>
    <property type="match status" value="1"/>
</dbReference>
<dbReference type="Gene3D" id="2.170.130.10">
    <property type="entry name" value="TonB-dependent receptor, plug domain"/>
    <property type="match status" value="1"/>
</dbReference>
<dbReference type="SUPFAM" id="SSF56935">
    <property type="entry name" value="Porins"/>
    <property type="match status" value="1"/>
</dbReference>
<dbReference type="GO" id="GO:0044718">
    <property type="term" value="P:siderophore transmembrane transport"/>
    <property type="evidence" value="ECO:0007669"/>
    <property type="project" value="TreeGrafter"/>
</dbReference>
<evidence type="ECO:0000259" key="13">
    <source>
        <dbReference type="Pfam" id="PF00593"/>
    </source>
</evidence>
<dbReference type="GO" id="GO:0015344">
    <property type="term" value="F:siderophore uptake transmembrane transporter activity"/>
    <property type="evidence" value="ECO:0007669"/>
    <property type="project" value="TreeGrafter"/>
</dbReference>
<evidence type="ECO:0000256" key="8">
    <source>
        <dbReference type="ARBA" id="ARBA00023170"/>
    </source>
</evidence>
<keyword evidence="2 10" id="KW-0813">Transport</keyword>
<gene>
    <name evidence="15" type="ORF">HKW67_15090</name>
</gene>
<evidence type="ECO:0000256" key="3">
    <source>
        <dbReference type="ARBA" id="ARBA00022452"/>
    </source>
</evidence>
<comment type="similarity">
    <text evidence="10 11">Belongs to the TonB-dependent receptor family.</text>
</comment>
<reference evidence="15 16" key="1">
    <citation type="submission" date="2020-05" db="EMBL/GenBank/DDBJ databases">
        <title>Complete genome sequence of Gemmatimonas greenlandica TET16.</title>
        <authorList>
            <person name="Zeng Y."/>
        </authorList>
    </citation>
    <scope>NUCLEOTIDE SEQUENCE [LARGE SCALE GENOMIC DNA]</scope>
    <source>
        <strain evidence="15 16">TET16</strain>
    </source>
</reference>
<evidence type="ECO:0000256" key="11">
    <source>
        <dbReference type="RuleBase" id="RU003357"/>
    </source>
</evidence>
<evidence type="ECO:0000259" key="14">
    <source>
        <dbReference type="Pfam" id="PF07715"/>
    </source>
</evidence>
<evidence type="ECO:0000256" key="6">
    <source>
        <dbReference type="ARBA" id="ARBA00023077"/>
    </source>
</evidence>
<evidence type="ECO:0000256" key="10">
    <source>
        <dbReference type="PROSITE-ProRule" id="PRU01360"/>
    </source>
</evidence>
<dbReference type="AlphaFoldDB" id="A0A6M4IRI8"/>
<keyword evidence="5 12" id="KW-0732">Signal</keyword>
<evidence type="ECO:0000313" key="15">
    <source>
        <dbReference type="EMBL" id="QJR36745.1"/>
    </source>
</evidence>
<feature type="signal peptide" evidence="12">
    <location>
        <begin position="1"/>
        <end position="25"/>
    </location>
</feature>
<keyword evidence="9 10" id="KW-0998">Cell outer membrane</keyword>
<dbReference type="Pfam" id="PF07715">
    <property type="entry name" value="Plug"/>
    <property type="match status" value="1"/>
</dbReference>
<dbReference type="Pfam" id="PF13620">
    <property type="entry name" value="CarboxypepD_reg"/>
    <property type="match status" value="1"/>
</dbReference>
<feature type="chain" id="PRO_5026648239" evidence="12">
    <location>
        <begin position="26"/>
        <end position="1017"/>
    </location>
</feature>
<dbReference type="InterPro" id="IPR012910">
    <property type="entry name" value="Plug_dom"/>
</dbReference>
<sequence>MIFPKVRRSAMTLALALFAPPAILAAQAGVGAAGTGTVRGKVTDAANSRGLAEAQVTVTGTRVGATSGTNGEYVIVGVPAGPRMISVRRIGYSPATLPVTVAAGATAQLDFTLRVSAVNLSEVIVTGSAAPTEKRKVGTSIASVDSTIISRAQAVTLDQALQGKVAGAQISQNSGGPGGGGMSVRLRGTNSFISGSDPLYIIDGVIIDNGSAQLTDLGGRSNPQNRLADLNPADVERIEIIRGAAAAALYGSRANNGVVQIFTKRGSIGKPRFSLSSRYSSNELREQQPFNLYPFDANGLPVARFNYQDDIFKRATGTEQNLNVEGGNEQTRYFLSANASAEDGILKSTSSRRQGARINLQQTLNPKLVANVTANYVTTQNQFQAFGEQNDYGIMGSLFFAPTNVDFRPVNGIYPLPPALGTNPLLAIDRIKNPQTIDRFIGSSKLTWTPMPQLVLDYTIGVDNTSFEQRQFIPRNAVLGTAPNATGRSQSVFQGNRIVNQDGIGTYSWKPIGAFEMRTTGGFNYTSQKVRTTNAVANGLAPVGELVGAGSVFSAGQTEVELRTLGFFGQQEVAIKDRLFLSGAVRYDASSTFAPSERWQAFPKLSASYVVLNNGDGLVNNLRVRSALGWAGSQPGIVNAYSQYITYAQLPFAGRPGFVNDVTFGNPTLRNERAREWEVGAEAGLLNGKLSVDATYYNRLVSDLLFFRPLATSTGFSRQFFPIGSMSNKGVELMVKTTNVDKYNFKWSTTATYSTNKNMVEKLDIQDFQSAGGYPNRIRAGEPAGVFYGSYAARNCVTGALLLDSLGRYRRSNQAVDMGATLAQRQAISQGTCNDSLNKVIGDPNPSWLGSLLNEFTLGKKLRFRMLLDGVFGNDVMNLSTRAQNAGVASNSKTFERELLPYGDPRKVSPGFNARTQGVFEYWVEDGSFVKLRELSATYTLDVPATRRLFKDGIDVTVSGRNLAVWTKYSGYDPEINLFGTNAGGVGSAQTTAADRGFDFGGYPIPRVWSVSARFTY</sequence>
<name>A0A6M4IRI8_9BACT</name>
<dbReference type="PROSITE" id="PS52016">
    <property type="entry name" value="TONB_DEPENDENT_REC_3"/>
    <property type="match status" value="1"/>
</dbReference>
<dbReference type="GO" id="GO:0009279">
    <property type="term" value="C:cell outer membrane"/>
    <property type="evidence" value="ECO:0007669"/>
    <property type="project" value="UniProtKB-SubCell"/>
</dbReference>
<dbReference type="PANTHER" id="PTHR30069:SF29">
    <property type="entry name" value="HEMOGLOBIN AND HEMOGLOBIN-HAPTOGLOBIN-BINDING PROTEIN 1-RELATED"/>
    <property type="match status" value="1"/>
</dbReference>
<dbReference type="SUPFAM" id="SSF49464">
    <property type="entry name" value="Carboxypeptidase regulatory domain-like"/>
    <property type="match status" value="1"/>
</dbReference>
<dbReference type="RefSeq" id="WP_171226178.1">
    <property type="nucleotide sequence ID" value="NZ_CP053085.1"/>
</dbReference>
<keyword evidence="16" id="KW-1185">Reference proteome</keyword>
<dbReference type="InterPro" id="IPR000531">
    <property type="entry name" value="Beta-barrel_TonB"/>
</dbReference>
<keyword evidence="3 10" id="KW-1134">Transmembrane beta strand</keyword>
<evidence type="ECO:0000256" key="4">
    <source>
        <dbReference type="ARBA" id="ARBA00022692"/>
    </source>
</evidence>
<dbReference type="InterPro" id="IPR037066">
    <property type="entry name" value="Plug_dom_sf"/>
</dbReference>
<keyword evidence="8 15" id="KW-0675">Receptor</keyword>
<dbReference type="InterPro" id="IPR008969">
    <property type="entry name" value="CarboxyPept-like_regulatory"/>
</dbReference>
<comment type="subcellular location">
    <subcellularLocation>
        <location evidence="1 10">Cell outer membrane</location>
        <topology evidence="1 10">Multi-pass membrane protein</topology>
    </subcellularLocation>
</comment>
<feature type="domain" description="TonB-dependent receptor-like beta-barrel" evidence="13">
    <location>
        <begin position="474"/>
        <end position="775"/>
    </location>
</feature>
<evidence type="ECO:0000256" key="1">
    <source>
        <dbReference type="ARBA" id="ARBA00004571"/>
    </source>
</evidence>
<dbReference type="Proteomes" id="UP000500938">
    <property type="component" value="Chromosome"/>
</dbReference>
<keyword evidence="4 10" id="KW-0812">Transmembrane</keyword>
<keyword evidence="7 10" id="KW-0472">Membrane</keyword>
<evidence type="ECO:0000256" key="5">
    <source>
        <dbReference type="ARBA" id="ARBA00022729"/>
    </source>
</evidence>
<keyword evidence="6 11" id="KW-0798">TonB box</keyword>
<evidence type="ECO:0000313" key="16">
    <source>
        <dbReference type="Proteomes" id="UP000500938"/>
    </source>
</evidence>
<evidence type="ECO:0000256" key="9">
    <source>
        <dbReference type="ARBA" id="ARBA00023237"/>
    </source>
</evidence>
<dbReference type="InterPro" id="IPR036942">
    <property type="entry name" value="Beta-barrel_TonB_sf"/>
</dbReference>
<dbReference type="PANTHER" id="PTHR30069">
    <property type="entry name" value="TONB-DEPENDENT OUTER MEMBRANE RECEPTOR"/>
    <property type="match status" value="1"/>
</dbReference>
<proteinExistence type="inferred from homology"/>
<evidence type="ECO:0000256" key="7">
    <source>
        <dbReference type="ARBA" id="ARBA00023136"/>
    </source>
</evidence>
<dbReference type="InterPro" id="IPR039426">
    <property type="entry name" value="TonB-dep_rcpt-like"/>
</dbReference>
<evidence type="ECO:0000256" key="12">
    <source>
        <dbReference type="SAM" id="SignalP"/>
    </source>
</evidence>
<dbReference type="Gene3D" id="2.60.40.1120">
    <property type="entry name" value="Carboxypeptidase-like, regulatory domain"/>
    <property type="match status" value="1"/>
</dbReference>
<organism evidence="15 16">
    <name type="scientific">Gemmatimonas groenlandica</name>
    <dbReference type="NCBI Taxonomy" id="2732249"/>
    <lineage>
        <taxon>Bacteria</taxon>
        <taxon>Pseudomonadati</taxon>
        <taxon>Gemmatimonadota</taxon>
        <taxon>Gemmatimonadia</taxon>
        <taxon>Gemmatimonadales</taxon>
        <taxon>Gemmatimonadaceae</taxon>
        <taxon>Gemmatimonas</taxon>
    </lineage>
</organism>
<evidence type="ECO:0000256" key="2">
    <source>
        <dbReference type="ARBA" id="ARBA00022448"/>
    </source>
</evidence>
<protein>
    <submittedName>
        <fullName evidence="15">TonB-dependent receptor</fullName>
    </submittedName>
</protein>
<dbReference type="KEGG" id="ggr:HKW67_15090"/>
<accession>A0A6M4IRI8</accession>
<dbReference type="EMBL" id="CP053085">
    <property type="protein sequence ID" value="QJR36745.1"/>
    <property type="molecule type" value="Genomic_DNA"/>
</dbReference>
<feature type="domain" description="TonB-dependent receptor plug" evidence="14">
    <location>
        <begin position="134"/>
        <end position="258"/>
    </location>
</feature>